<gene>
    <name evidence="1" type="ORF">QOZ88_15510</name>
</gene>
<accession>A0ABT9IFX9</accession>
<proteinExistence type="predicted"/>
<sequence length="83" mass="8686">MTGAGVPAGRPAGAWHPGAYLRFAGERARPFVELLARLDDDVAAAFTAACAAPLRAAHPPRPDGTTLLSFRRVFTVGTRPSGE</sequence>
<evidence type="ECO:0000313" key="2">
    <source>
        <dbReference type="Proteomes" id="UP001233673"/>
    </source>
</evidence>
<protein>
    <recommendedName>
        <fullName evidence="3">SAM-dependent methyltransferase</fullName>
    </recommendedName>
</protein>
<evidence type="ECO:0008006" key="3">
    <source>
        <dbReference type="Google" id="ProtNLM"/>
    </source>
</evidence>
<evidence type="ECO:0000313" key="1">
    <source>
        <dbReference type="EMBL" id="MDP5184044.1"/>
    </source>
</evidence>
<comment type="caution">
    <text evidence="1">The sequence shown here is derived from an EMBL/GenBank/DDBJ whole genome shotgun (WGS) entry which is preliminary data.</text>
</comment>
<organism evidence="1 2">
    <name type="scientific">Blastococcus carthaginiensis</name>
    <dbReference type="NCBI Taxonomy" id="3050034"/>
    <lineage>
        <taxon>Bacteria</taxon>
        <taxon>Bacillati</taxon>
        <taxon>Actinomycetota</taxon>
        <taxon>Actinomycetes</taxon>
        <taxon>Geodermatophilales</taxon>
        <taxon>Geodermatophilaceae</taxon>
        <taxon>Blastococcus</taxon>
    </lineage>
</organism>
<dbReference type="RefSeq" id="WP_306000640.1">
    <property type="nucleotide sequence ID" value="NZ_JASNFN010000019.1"/>
</dbReference>
<keyword evidence="2" id="KW-1185">Reference proteome</keyword>
<reference evidence="2" key="1">
    <citation type="submission" date="2023-05" db="EMBL/GenBank/DDBJ databases">
        <title>Draft genome of Pseudofrankia sp. BMG5.37.</title>
        <authorList>
            <person name="Gtari M."/>
            <person name="Ghodhbane F."/>
            <person name="Sbissi I."/>
        </authorList>
    </citation>
    <scope>NUCLEOTIDE SEQUENCE [LARGE SCALE GENOMIC DNA]</scope>
    <source>
        <strain evidence="2">BMG 814</strain>
    </source>
</reference>
<dbReference type="EMBL" id="JASNFN010000019">
    <property type="protein sequence ID" value="MDP5184044.1"/>
    <property type="molecule type" value="Genomic_DNA"/>
</dbReference>
<dbReference type="Proteomes" id="UP001233673">
    <property type="component" value="Unassembled WGS sequence"/>
</dbReference>
<name>A0ABT9IFX9_9ACTN</name>